<proteinExistence type="predicted"/>
<evidence type="ECO:0000313" key="1">
    <source>
        <dbReference type="EMBL" id="KAK5694826.1"/>
    </source>
</evidence>
<sequence length="449" mass="50129">MPSLLDLPAELLVAVAAVVAKEDLCAFRLASRDTAAAVHDIWIIGFFAKRTHLATTHGLQILLDITAQQDLAKHVKQIALVVPGLDENKFGGKPEPYERGHSPDALNAWRIMEDALHIVADVNSGEKDLFVQVLDNLRALGVAPLIEVCVSVPEGRISGLTRLLQNIRDKCSTIPVQASDLLCGPCDDVLYSALTAIGRFGKLKALSISAWRGAPFDALDYSGGQFYEVEWLRLNTGPLQMWCTDYGQPRPQYLSLSTNGASLRHLTIDLQTWRWDKQLDRISSELDDLGIELQKCGHEHLTSLRLDSVSATVDTLIAFLTPLAKRLQCLHLVNTIIPADDRYQTLFQWLLNRSSLLELRLRDLSDENGDWLAYLEKKLDCWIRDVKACRASPGSAYLPESLSDDEGPRRKILDASAEYIRKGLTVLLNSHEYFNPREGFFVEDMSTVV</sequence>
<gene>
    <name evidence="1" type="ORF">LTR97_009417</name>
</gene>
<evidence type="ECO:0008006" key="3">
    <source>
        <dbReference type="Google" id="ProtNLM"/>
    </source>
</evidence>
<protein>
    <recommendedName>
        <fullName evidence="3">F-box domain-containing protein</fullName>
    </recommendedName>
</protein>
<name>A0AAN7W6I2_9PEZI</name>
<reference evidence="1" key="1">
    <citation type="submission" date="2023-08" db="EMBL/GenBank/DDBJ databases">
        <title>Black Yeasts Isolated from many extreme environments.</title>
        <authorList>
            <person name="Coleine C."/>
            <person name="Stajich J.E."/>
            <person name="Selbmann L."/>
        </authorList>
    </citation>
    <scope>NUCLEOTIDE SEQUENCE</scope>
    <source>
        <strain evidence="1">CCFEE 5810</strain>
    </source>
</reference>
<dbReference type="AlphaFoldDB" id="A0AAN7W6I2"/>
<evidence type="ECO:0000313" key="2">
    <source>
        <dbReference type="Proteomes" id="UP001310594"/>
    </source>
</evidence>
<dbReference type="SUPFAM" id="SSF52047">
    <property type="entry name" value="RNI-like"/>
    <property type="match status" value="1"/>
</dbReference>
<dbReference type="EMBL" id="JAVRQU010000015">
    <property type="protein sequence ID" value="KAK5694826.1"/>
    <property type="molecule type" value="Genomic_DNA"/>
</dbReference>
<accession>A0AAN7W6I2</accession>
<comment type="caution">
    <text evidence="1">The sequence shown here is derived from an EMBL/GenBank/DDBJ whole genome shotgun (WGS) entry which is preliminary data.</text>
</comment>
<dbReference type="Proteomes" id="UP001310594">
    <property type="component" value="Unassembled WGS sequence"/>
</dbReference>
<organism evidence="1 2">
    <name type="scientific">Elasticomyces elasticus</name>
    <dbReference type="NCBI Taxonomy" id="574655"/>
    <lineage>
        <taxon>Eukaryota</taxon>
        <taxon>Fungi</taxon>
        <taxon>Dikarya</taxon>
        <taxon>Ascomycota</taxon>
        <taxon>Pezizomycotina</taxon>
        <taxon>Dothideomycetes</taxon>
        <taxon>Dothideomycetidae</taxon>
        <taxon>Mycosphaerellales</taxon>
        <taxon>Teratosphaeriaceae</taxon>
        <taxon>Elasticomyces</taxon>
    </lineage>
</organism>